<keyword evidence="3" id="KW-0732">Signal</keyword>
<dbReference type="GO" id="GO:0005634">
    <property type="term" value="C:nucleus"/>
    <property type="evidence" value="ECO:0007669"/>
    <property type="project" value="UniProtKB-SubCell"/>
</dbReference>
<sequence length="84" mass="9910">MPKLWRLLLLAELQIVYRRDVYWVTDIGQKLGSWSDVECQNGVRLWTSFQNAASAVTTLYKECVELQKRQQELAVQFGVHRRNK</sequence>
<feature type="non-terminal residue" evidence="4">
    <location>
        <position position="84"/>
    </location>
</feature>
<accession>A0A1V9X140</accession>
<dbReference type="AlphaFoldDB" id="A0A1V9X140"/>
<dbReference type="InterPro" id="IPR029196">
    <property type="entry name" value="HAPSTR1-like"/>
</dbReference>
<keyword evidence="2" id="KW-0539">Nucleus</keyword>
<name>A0A1V9X140_9ACAR</name>
<organism evidence="4 5">
    <name type="scientific">Tropilaelaps mercedesae</name>
    <dbReference type="NCBI Taxonomy" id="418985"/>
    <lineage>
        <taxon>Eukaryota</taxon>
        <taxon>Metazoa</taxon>
        <taxon>Ecdysozoa</taxon>
        <taxon>Arthropoda</taxon>
        <taxon>Chelicerata</taxon>
        <taxon>Arachnida</taxon>
        <taxon>Acari</taxon>
        <taxon>Parasitiformes</taxon>
        <taxon>Mesostigmata</taxon>
        <taxon>Gamasina</taxon>
        <taxon>Dermanyssoidea</taxon>
        <taxon>Laelapidae</taxon>
        <taxon>Tropilaelaps</taxon>
    </lineage>
</organism>
<evidence type="ECO:0000256" key="1">
    <source>
        <dbReference type="ARBA" id="ARBA00004123"/>
    </source>
</evidence>
<protein>
    <submittedName>
        <fullName evidence="4">UPF0472 protein C16orf72-like</fullName>
    </submittedName>
</protein>
<evidence type="ECO:0000313" key="5">
    <source>
        <dbReference type="Proteomes" id="UP000192247"/>
    </source>
</evidence>
<comment type="caution">
    <text evidence="4">The sequence shown here is derived from an EMBL/GenBank/DDBJ whole genome shotgun (WGS) entry which is preliminary data.</text>
</comment>
<dbReference type="PANTHER" id="PTHR31624">
    <property type="entry name" value="UPF0472 PROTEIN C16ORF72"/>
    <property type="match status" value="1"/>
</dbReference>
<gene>
    <name evidence="4" type="ORF">BIW11_13714</name>
</gene>
<reference evidence="4 5" key="1">
    <citation type="journal article" date="2017" name="Gigascience">
        <title>Draft genome of the honey bee ectoparasitic mite, Tropilaelaps mercedesae, is shaped by the parasitic life history.</title>
        <authorList>
            <person name="Dong X."/>
            <person name="Armstrong S.D."/>
            <person name="Xia D."/>
            <person name="Makepeace B.L."/>
            <person name="Darby A.C."/>
            <person name="Kadowaki T."/>
        </authorList>
    </citation>
    <scope>NUCLEOTIDE SEQUENCE [LARGE SCALE GENOMIC DNA]</scope>
    <source>
        <strain evidence="4">Wuxi-XJTLU</strain>
    </source>
</reference>
<dbReference type="InterPro" id="IPR040308">
    <property type="entry name" value="HAPR1"/>
</dbReference>
<dbReference type="EMBL" id="MNPL01029888">
    <property type="protein sequence ID" value="OQR67118.1"/>
    <property type="molecule type" value="Genomic_DNA"/>
</dbReference>
<dbReference type="OrthoDB" id="5823474at2759"/>
<dbReference type="Proteomes" id="UP000192247">
    <property type="component" value="Unassembled WGS sequence"/>
</dbReference>
<comment type="subcellular location">
    <subcellularLocation>
        <location evidence="1">Nucleus</location>
    </subcellularLocation>
</comment>
<proteinExistence type="predicted"/>
<feature type="chain" id="PRO_5013365924" evidence="3">
    <location>
        <begin position="19"/>
        <end position="84"/>
    </location>
</feature>
<evidence type="ECO:0000313" key="4">
    <source>
        <dbReference type="EMBL" id="OQR67118.1"/>
    </source>
</evidence>
<dbReference type="InParanoid" id="A0A1V9X140"/>
<evidence type="ECO:0000256" key="3">
    <source>
        <dbReference type="SAM" id="SignalP"/>
    </source>
</evidence>
<feature type="signal peptide" evidence="3">
    <location>
        <begin position="1"/>
        <end position="18"/>
    </location>
</feature>
<dbReference type="Pfam" id="PF15251">
    <property type="entry name" value="TAPR1-like"/>
    <property type="match status" value="1"/>
</dbReference>
<dbReference type="PANTHER" id="PTHR31624:SF4">
    <property type="entry name" value="CHROMOSOME 16 OPEN READING FRAME 72"/>
    <property type="match status" value="1"/>
</dbReference>
<evidence type="ECO:0000256" key="2">
    <source>
        <dbReference type="ARBA" id="ARBA00023242"/>
    </source>
</evidence>
<keyword evidence="5" id="KW-1185">Reference proteome</keyword>